<dbReference type="InterPro" id="IPR011004">
    <property type="entry name" value="Trimer_LpxA-like_sf"/>
</dbReference>
<accession>A0A645CZ12</accession>
<dbReference type="Gene3D" id="2.160.10.10">
    <property type="entry name" value="Hexapeptide repeat proteins"/>
    <property type="match status" value="1"/>
</dbReference>
<dbReference type="Pfam" id="PF24894">
    <property type="entry name" value="Hexapep_GlmU"/>
    <property type="match status" value="1"/>
</dbReference>
<dbReference type="SUPFAM" id="SSF51161">
    <property type="entry name" value="Trimeric LpxA-like enzymes"/>
    <property type="match status" value="1"/>
</dbReference>
<sequence length="93" mass="9904">MPAIHGIDSKVNNALIANGCVIDGEVQNSIIFRGVRIAKGAIVKNCIIMQDSFISEGVHLDSVITDKLVVIKPGKNLSGDPSYPIYIGKSIVI</sequence>
<protein>
    <submittedName>
        <fullName evidence="2">Glycogen biosynthesis protein GlgD</fullName>
    </submittedName>
</protein>
<gene>
    <name evidence="2" type="primary">glgD_7</name>
    <name evidence="2" type="ORF">SDC9_129220</name>
</gene>
<evidence type="ECO:0000259" key="1">
    <source>
        <dbReference type="Pfam" id="PF24894"/>
    </source>
</evidence>
<feature type="domain" description="Glucose-1-phosphate adenylyltransferase/Bifunctional protein GlmU-like C-terminal hexapeptide" evidence="1">
    <location>
        <begin position="8"/>
        <end position="80"/>
    </location>
</feature>
<evidence type="ECO:0000313" key="2">
    <source>
        <dbReference type="EMBL" id="MPM82159.1"/>
    </source>
</evidence>
<comment type="caution">
    <text evidence="2">The sequence shown here is derived from an EMBL/GenBank/DDBJ whole genome shotgun (WGS) entry which is preliminary data.</text>
</comment>
<organism evidence="2">
    <name type="scientific">bioreactor metagenome</name>
    <dbReference type="NCBI Taxonomy" id="1076179"/>
    <lineage>
        <taxon>unclassified sequences</taxon>
        <taxon>metagenomes</taxon>
        <taxon>ecological metagenomes</taxon>
    </lineage>
</organism>
<dbReference type="AlphaFoldDB" id="A0A645CZ12"/>
<dbReference type="InterPro" id="IPR056818">
    <property type="entry name" value="GlmU/GlgC-like_hexapep"/>
</dbReference>
<name>A0A645CZ12_9ZZZZ</name>
<reference evidence="2" key="1">
    <citation type="submission" date="2019-08" db="EMBL/GenBank/DDBJ databases">
        <authorList>
            <person name="Kucharzyk K."/>
            <person name="Murdoch R.W."/>
            <person name="Higgins S."/>
            <person name="Loffler F."/>
        </authorList>
    </citation>
    <scope>NUCLEOTIDE SEQUENCE</scope>
</reference>
<dbReference type="EMBL" id="VSSQ01031320">
    <property type="protein sequence ID" value="MPM82159.1"/>
    <property type="molecule type" value="Genomic_DNA"/>
</dbReference>
<proteinExistence type="predicted"/>